<dbReference type="InterPro" id="IPR012337">
    <property type="entry name" value="RNaseH-like_sf"/>
</dbReference>
<proteinExistence type="predicted"/>
<evidence type="ECO:0000259" key="1">
    <source>
        <dbReference type="PROSITE" id="PS50994"/>
    </source>
</evidence>
<dbReference type="InterPro" id="IPR001584">
    <property type="entry name" value="Integrase_cat-core"/>
</dbReference>
<feature type="domain" description="Integrase catalytic" evidence="1">
    <location>
        <begin position="47"/>
        <end position="213"/>
    </location>
</feature>
<dbReference type="SUPFAM" id="SSF53098">
    <property type="entry name" value="Ribonuclease H-like"/>
    <property type="match status" value="1"/>
</dbReference>
<sequence length="215" mass="24869">MDLLKNLAHKELVRGLPKLKFVENKIYDACQFSKQVKVSFKPKNCVSTSRPLELLHMDLFGPTQHASIGGSKYAFVIIDDYSRYTWVLFLAHKNEAFKNFVKLFSKIQNLLNLKIIRLRSNNGAEFKFGSFFKFCDHNGISHEFSVVRVPQQNGVVETQNRTLQEAARTMISKCDLPKYFWAEAVNTACYVINQVLLRPILNKTSYELYFAKNML</sequence>
<evidence type="ECO:0000313" key="2">
    <source>
        <dbReference type="EMBL" id="KAL3520040.1"/>
    </source>
</evidence>
<dbReference type="PANTHER" id="PTHR42648">
    <property type="entry name" value="TRANSPOSASE, PUTATIVE-RELATED"/>
    <property type="match status" value="1"/>
</dbReference>
<dbReference type="Gene3D" id="3.30.420.10">
    <property type="entry name" value="Ribonuclease H-like superfamily/Ribonuclease H"/>
    <property type="match status" value="1"/>
</dbReference>
<reference evidence="2 3" key="1">
    <citation type="submission" date="2024-11" db="EMBL/GenBank/DDBJ databases">
        <title>A near-complete genome assembly of Cinchona calisaya.</title>
        <authorList>
            <person name="Lian D.C."/>
            <person name="Zhao X.W."/>
            <person name="Wei L."/>
        </authorList>
    </citation>
    <scope>NUCLEOTIDE SEQUENCE [LARGE SCALE GENOMIC DNA]</scope>
    <source>
        <tissue evidence="2">Nenye</tissue>
    </source>
</reference>
<dbReference type="PANTHER" id="PTHR42648:SF21">
    <property type="entry name" value="CYSTEINE-RICH RLK (RECEPTOR-LIKE PROTEIN KINASE) 8"/>
    <property type="match status" value="1"/>
</dbReference>
<name>A0ABD2ZKR7_9GENT</name>
<comment type="caution">
    <text evidence="2">The sequence shown here is derived from an EMBL/GenBank/DDBJ whole genome shotgun (WGS) entry which is preliminary data.</text>
</comment>
<keyword evidence="3" id="KW-1185">Reference proteome</keyword>
<organism evidence="2 3">
    <name type="scientific">Cinchona calisaya</name>
    <dbReference type="NCBI Taxonomy" id="153742"/>
    <lineage>
        <taxon>Eukaryota</taxon>
        <taxon>Viridiplantae</taxon>
        <taxon>Streptophyta</taxon>
        <taxon>Embryophyta</taxon>
        <taxon>Tracheophyta</taxon>
        <taxon>Spermatophyta</taxon>
        <taxon>Magnoliopsida</taxon>
        <taxon>eudicotyledons</taxon>
        <taxon>Gunneridae</taxon>
        <taxon>Pentapetalae</taxon>
        <taxon>asterids</taxon>
        <taxon>lamiids</taxon>
        <taxon>Gentianales</taxon>
        <taxon>Rubiaceae</taxon>
        <taxon>Cinchonoideae</taxon>
        <taxon>Cinchoneae</taxon>
        <taxon>Cinchona</taxon>
    </lineage>
</organism>
<accession>A0ABD2ZKR7</accession>
<dbReference type="InterPro" id="IPR036397">
    <property type="entry name" value="RNaseH_sf"/>
</dbReference>
<dbReference type="InterPro" id="IPR039537">
    <property type="entry name" value="Retrotran_Ty1/copia-like"/>
</dbReference>
<dbReference type="Pfam" id="PF00665">
    <property type="entry name" value="rve"/>
    <property type="match status" value="1"/>
</dbReference>
<gene>
    <name evidence="2" type="ORF">ACH5RR_018189</name>
</gene>
<dbReference type="AlphaFoldDB" id="A0ABD2ZKR7"/>
<dbReference type="Proteomes" id="UP001630127">
    <property type="component" value="Unassembled WGS sequence"/>
</dbReference>
<dbReference type="EMBL" id="JBJUIK010000008">
    <property type="protein sequence ID" value="KAL3520040.1"/>
    <property type="molecule type" value="Genomic_DNA"/>
</dbReference>
<protein>
    <recommendedName>
        <fullName evidence="1">Integrase catalytic domain-containing protein</fullName>
    </recommendedName>
</protein>
<evidence type="ECO:0000313" key="3">
    <source>
        <dbReference type="Proteomes" id="UP001630127"/>
    </source>
</evidence>
<dbReference type="PROSITE" id="PS50994">
    <property type="entry name" value="INTEGRASE"/>
    <property type="match status" value="1"/>
</dbReference>